<comment type="caution">
    <text evidence="2">The sequence shown here is derived from an EMBL/GenBank/DDBJ whole genome shotgun (WGS) entry which is preliminary data.</text>
</comment>
<feature type="compositionally biased region" description="Pro residues" evidence="1">
    <location>
        <begin position="87"/>
        <end position="100"/>
    </location>
</feature>
<organism evidence="2 3">
    <name type="scientific">Portunus trituberculatus</name>
    <name type="common">Swimming crab</name>
    <name type="synonym">Neptunus trituberculatus</name>
    <dbReference type="NCBI Taxonomy" id="210409"/>
    <lineage>
        <taxon>Eukaryota</taxon>
        <taxon>Metazoa</taxon>
        <taxon>Ecdysozoa</taxon>
        <taxon>Arthropoda</taxon>
        <taxon>Crustacea</taxon>
        <taxon>Multicrustacea</taxon>
        <taxon>Malacostraca</taxon>
        <taxon>Eumalacostraca</taxon>
        <taxon>Eucarida</taxon>
        <taxon>Decapoda</taxon>
        <taxon>Pleocyemata</taxon>
        <taxon>Brachyura</taxon>
        <taxon>Eubrachyura</taxon>
        <taxon>Portunoidea</taxon>
        <taxon>Portunidae</taxon>
        <taxon>Portuninae</taxon>
        <taxon>Portunus</taxon>
    </lineage>
</organism>
<proteinExistence type="predicted"/>
<keyword evidence="3" id="KW-1185">Reference proteome</keyword>
<dbReference type="Proteomes" id="UP000324222">
    <property type="component" value="Unassembled WGS sequence"/>
</dbReference>
<evidence type="ECO:0000313" key="2">
    <source>
        <dbReference type="EMBL" id="MPC41525.1"/>
    </source>
</evidence>
<sequence length="112" mass="12649">MSVTHHQESPHIYHHYRHTQPHHHLITIILTSPQHHPTWRRHCSRHTSLPHHYTTSPTTFALPKYSRSPHPSFTLPVLPSSLSLSLPQPPPSPSRAPSPTLPFGGTQVDGSH</sequence>
<accession>A0A5B7F7H2</accession>
<evidence type="ECO:0000256" key="1">
    <source>
        <dbReference type="SAM" id="MobiDB-lite"/>
    </source>
</evidence>
<feature type="compositionally biased region" description="Low complexity" evidence="1">
    <location>
        <begin position="76"/>
        <end position="86"/>
    </location>
</feature>
<reference evidence="2 3" key="1">
    <citation type="submission" date="2019-05" db="EMBL/GenBank/DDBJ databases">
        <title>Another draft genome of Portunus trituberculatus and its Hox gene families provides insights of decapod evolution.</title>
        <authorList>
            <person name="Jeong J.-H."/>
            <person name="Song I."/>
            <person name="Kim S."/>
            <person name="Choi T."/>
            <person name="Kim D."/>
            <person name="Ryu S."/>
            <person name="Kim W."/>
        </authorList>
    </citation>
    <scope>NUCLEOTIDE SEQUENCE [LARGE SCALE GENOMIC DNA]</scope>
    <source>
        <tissue evidence="2">Muscle</tissue>
    </source>
</reference>
<dbReference type="EMBL" id="VSRR010005090">
    <property type="protein sequence ID" value="MPC41525.1"/>
    <property type="molecule type" value="Genomic_DNA"/>
</dbReference>
<protein>
    <submittedName>
        <fullName evidence="2">Uncharacterized protein</fullName>
    </submittedName>
</protein>
<gene>
    <name evidence="2" type="ORF">E2C01_035122</name>
</gene>
<name>A0A5B7F7H2_PORTR</name>
<dbReference type="AlphaFoldDB" id="A0A5B7F7H2"/>
<evidence type="ECO:0000313" key="3">
    <source>
        <dbReference type="Proteomes" id="UP000324222"/>
    </source>
</evidence>
<feature type="region of interest" description="Disordered" evidence="1">
    <location>
        <begin position="76"/>
        <end position="112"/>
    </location>
</feature>